<reference evidence="3 4" key="1">
    <citation type="submission" date="2020-08" db="EMBL/GenBank/DDBJ databases">
        <title>Genomic Encyclopedia of Type Strains, Phase IV (KMG-IV): sequencing the most valuable type-strain genomes for metagenomic binning, comparative biology and taxonomic classification.</title>
        <authorList>
            <person name="Goeker M."/>
        </authorList>
    </citation>
    <scope>NUCLEOTIDE SEQUENCE [LARGE SCALE GENOMIC DNA]</scope>
    <source>
        <strain evidence="3 4">DSM 11099</strain>
    </source>
</reference>
<sequence length="232" mass="25535">MQARAGFDMPQYVLDRVMTKRGRVRVFDTFIAAETALVVVDMQEFYVKDVPSAVAIIPVINRLAAAVREKGGVVAWVKMVAGRNGESLWPIYHDYFFTPENAARHRDNLTEGAPGQELRADLDVAEGDLIANKSRFSAFIPGKSDLPGMLEARGIRNVIITGMLTNFCCETSARDAMMLDYRVAMISDANAARFQEDHDVGFTTVFQSFGDVVTADQMINEILTSAGDGQGE</sequence>
<proteinExistence type="predicted"/>
<keyword evidence="1" id="KW-0378">Hydrolase</keyword>
<evidence type="ECO:0000259" key="2">
    <source>
        <dbReference type="Pfam" id="PF00857"/>
    </source>
</evidence>
<dbReference type="InterPro" id="IPR000868">
    <property type="entry name" value="Isochorismatase-like_dom"/>
</dbReference>
<dbReference type="Pfam" id="PF00857">
    <property type="entry name" value="Isochorismatase"/>
    <property type="match status" value="1"/>
</dbReference>
<dbReference type="CDD" id="cd00431">
    <property type="entry name" value="cysteine_hydrolases"/>
    <property type="match status" value="1"/>
</dbReference>
<gene>
    <name evidence="3" type="ORF">HNR59_004007</name>
</gene>
<name>A0A7W9VXD8_9HYPH</name>
<dbReference type="InterPro" id="IPR050272">
    <property type="entry name" value="Isochorismatase-like_hydrls"/>
</dbReference>
<dbReference type="PANTHER" id="PTHR43540">
    <property type="entry name" value="PEROXYUREIDOACRYLATE/UREIDOACRYLATE AMIDOHYDROLASE-RELATED"/>
    <property type="match status" value="1"/>
</dbReference>
<evidence type="ECO:0000313" key="4">
    <source>
        <dbReference type="Proteomes" id="UP000533306"/>
    </source>
</evidence>
<dbReference type="EMBL" id="JACHEU010000007">
    <property type="protein sequence ID" value="MBB6014611.1"/>
    <property type="molecule type" value="Genomic_DNA"/>
</dbReference>
<dbReference type="SUPFAM" id="SSF52499">
    <property type="entry name" value="Isochorismatase-like hydrolases"/>
    <property type="match status" value="1"/>
</dbReference>
<dbReference type="InterPro" id="IPR036380">
    <property type="entry name" value="Isochorismatase-like_sf"/>
</dbReference>
<dbReference type="Gene3D" id="3.40.50.850">
    <property type="entry name" value="Isochorismatase-like"/>
    <property type="match status" value="1"/>
</dbReference>
<dbReference type="PANTHER" id="PTHR43540:SF6">
    <property type="entry name" value="ISOCHORISMATASE-LIKE DOMAIN-CONTAINING PROTEIN"/>
    <property type="match status" value="1"/>
</dbReference>
<dbReference type="RefSeq" id="WP_183832918.1">
    <property type="nucleotide sequence ID" value="NZ_JACHEU010000007.1"/>
</dbReference>
<feature type="domain" description="Isochorismatase-like" evidence="2">
    <location>
        <begin position="35"/>
        <end position="217"/>
    </location>
</feature>
<accession>A0A7W9VXD8</accession>
<dbReference type="AlphaFoldDB" id="A0A7W9VXD8"/>
<protein>
    <submittedName>
        <fullName evidence="3">Nicotinamidase-related amidase</fullName>
    </submittedName>
</protein>
<organism evidence="3 4">
    <name type="scientific">Aquamicrobium lusatiense</name>
    <dbReference type="NCBI Taxonomy" id="89772"/>
    <lineage>
        <taxon>Bacteria</taxon>
        <taxon>Pseudomonadati</taxon>
        <taxon>Pseudomonadota</taxon>
        <taxon>Alphaproteobacteria</taxon>
        <taxon>Hyphomicrobiales</taxon>
        <taxon>Phyllobacteriaceae</taxon>
        <taxon>Aquamicrobium</taxon>
    </lineage>
</organism>
<dbReference type="Proteomes" id="UP000533306">
    <property type="component" value="Unassembled WGS sequence"/>
</dbReference>
<evidence type="ECO:0000313" key="3">
    <source>
        <dbReference type="EMBL" id="MBB6014611.1"/>
    </source>
</evidence>
<evidence type="ECO:0000256" key="1">
    <source>
        <dbReference type="ARBA" id="ARBA00022801"/>
    </source>
</evidence>
<comment type="caution">
    <text evidence="3">The sequence shown here is derived from an EMBL/GenBank/DDBJ whole genome shotgun (WGS) entry which is preliminary data.</text>
</comment>
<dbReference type="GO" id="GO:0016787">
    <property type="term" value="F:hydrolase activity"/>
    <property type="evidence" value="ECO:0007669"/>
    <property type="project" value="UniProtKB-KW"/>
</dbReference>
<keyword evidence="4" id="KW-1185">Reference proteome</keyword>